<dbReference type="EMBL" id="LT671826">
    <property type="protein sequence ID" value="SHO79423.1"/>
    <property type="molecule type" value="Genomic_DNA"/>
</dbReference>
<dbReference type="OrthoDB" id="428342at2759"/>
<dbReference type="GO" id="GO:0005794">
    <property type="term" value="C:Golgi apparatus"/>
    <property type="evidence" value="ECO:0007669"/>
    <property type="project" value="TreeGrafter"/>
</dbReference>
<evidence type="ECO:0000313" key="1">
    <source>
        <dbReference type="EMBL" id="SHO79423.1"/>
    </source>
</evidence>
<organism evidence="1 2">
    <name type="scientific">Malassezia sympodialis (strain ATCC 42132)</name>
    <name type="common">Atopic eczema-associated yeast</name>
    <dbReference type="NCBI Taxonomy" id="1230383"/>
    <lineage>
        <taxon>Eukaryota</taxon>
        <taxon>Fungi</taxon>
        <taxon>Dikarya</taxon>
        <taxon>Basidiomycota</taxon>
        <taxon>Ustilaginomycotina</taxon>
        <taxon>Malasseziomycetes</taxon>
        <taxon>Malasseziales</taxon>
        <taxon>Malasseziaceae</taxon>
        <taxon>Malassezia</taxon>
    </lineage>
</organism>
<accession>A0A1M8AAQ2</accession>
<dbReference type="VEuPathDB" id="FungiDB:MSYG_3772"/>
<dbReference type="OMA" id="WHIRAIR"/>
<dbReference type="AlphaFoldDB" id="A0A1M8AAQ2"/>
<evidence type="ECO:0000313" key="2">
    <source>
        <dbReference type="Proteomes" id="UP000186303"/>
    </source>
</evidence>
<gene>
    <name evidence="1" type="ORF">MSYG_3772</name>
</gene>
<keyword evidence="2" id="KW-1185">Reference proteome</keyword>
<protein>
    <submittedName>
        <fullName evidence="1">Uncharacterized protein</fullName>
    </submittedName>
</protein>
<proteinExistence type="predicted"/>
<sequence length="400" mass="45418">MSELVAPSAQDYLRHAFFSLHDAHILQPLPESDARHAMLQRYAPDSEHAHIEMLAPVDSSTSPMEKMLEAVQTNHWRQVAVIAGSCVSLPADQNVPVTEADLHCTLAWWHIRIISLSKMRLFTLLRKELNALWTVLETVRIWDDQKQDIVPLVHASVVPFSLHVVHAQQLFLGGFQREGTARLCRLTRMAESMSQTESKNVWHIRAIRLRVLLASLLIETDQLPAATTVMVDLELSLRAKRIPDLSTLCMLMRLYLVMGNIQKARYILDELHRVNPEPTPDTTARIETHEALFHYMIRPHEPYDFPETVKSFEACTNNQALTNTMALSALLHGDIVQSVQLLERILQEHPTVVASSTALTHNLLTLHSLGMRDAMEERKRVVQFLAQWAGDDGTWVNEGL</sequence>
<dbReference type="Proteomes" id="UP000186303">
    <property type="component" value="Chromosome 6"/>
</dbReference>
<dbReference type="GO" id="GO:0030008">
    <property type="term" value="C:TRAPP complex"/>
    <property type="evidence" value="ECO:0007669"/>
    <property type="project" value="TreeGrafter"/>
</dbReference>
<dbReference type="PANTHER" id="PTHR21581:SF6">
    <property type="entry name" value="TRAFFICKING PROTEIN PARTICLE COMPLEX SUBUNIT 12"/>
    <property type="match status" value="1"/>
</dbReference>
<reference evidence="2" key="1">
    <citation type="journal article" date="2017" name="Nucleic Acids Res.">
        <title>Proteogenomics produces comprehensive and highly accurate protein-coding gene annotation in a complete genome assembly of Malassezia sympodialis.</title>
        <authorList>
            <person name="Zhu Y."/>
            <person name="Engstroem P.G."/>
            <person name="Tellgren-Roth C."/>
            <person name="Baudo C.D."/>
            <person name="Kennell J.C."/>
            <person name="Sun S."/>
            <person name="Billmyre R.B."/>
            <person name="Schroeder M.S."/>
            <person name="Andersson A."/>
            <person name="Holm T."/>
            <person name="Sigurgeirsson B."/>
            <person name="Wu G."/>
            <person name="Sankaranarayanan S.R."/>
            <person name="Siddharthan R."/>
            <person name="Sanyal K."/>
            <person name="Lundeberg J."/>
            <person name="Nystedt B."/>
            <person name="Boekhout T."/>
            <person name="Dawson T.L. Jr."/>
            <person name="Heitman J."/>
            <person name="Scheynius A."/>
            <person name="Lehtioe J."/>
        </authorList>
    </citation>
    <scope>NUCLEOTIDE SEQUENCE [LARGE SCALE GENOMIC DNA]</scope>
    <source>
        <strain evidence="2">ATCC 42132</strain>
    </source>
</reference>
<name>A0A1M8AAQ2_MALS4</name>
<dbReference type="PANTHER" id="PTHR21581">
    <property type="entry name" value="D-ALANYL-D-ALANINE CARBOXYPEPTIDASE"/>
    <property type="match status" value="1"/>
</dbReference>